<dbReference type="AlphaFoldDB" id="A0AAV2D0X2"/>
<protein>
    <submittedName>
        <fullName evidence="1">Uncharacterized protein</fullName>
    </submittedName>
</protein>
<sequence length="92" mass="10612">MNPVERITPTEKAFTRKNTFLFGCKLDHNLFLGEYGEAHSDCSRQYNRRDCYQLVLEGRRTVAVRIVSLALSRLLPAIVEEEGERRTSHSVD</sequence>
<evidence type="ECO:0000313" key="1">
    <source>
        <dbReference type="EMBL" id="CAL1362311.1"/>
    </source>
</evidence>
<organism evidence="1 2">
    <name type="scientific">Linum trigynum</name>
    <dbReference type="NCBI Taxonomy" id="586398"/>
    <lineage>
        <taxon>Eukaryota</taxon>
        <taxon>Viridiplantae</taxon>
        <taxon>Streptophyta</taxon>
        <taxon>Embryophyta</taxon>
        <taxon>Tracheophyta</taxon>
        <taxon>Spermatophyta</taxon>
        <taxon>Magnoliopsida</taxon>
        <taxon>eudicotyledons</taxon>
        <taxon>Gunneridae</taxon>
        <taxon>Pentapetalae</taxon>
        <taxon>rosids</taxon>
        <taxon>fabids</taxon>
        <taxon>Malpighiales</taxon>
        <taxon>Linaceae</taxon>
        <taxon>Linum</taxon>
    </lineage>
</organism>
<keyword evidence="2" id="KW-1185">Reference proteome</keyword>
<name>A0AAV2D0X2_9ROSI</name>
<dbReference type="EMBL" id="OZ034814">
    <property type="protein sequence ID" value="CAL1362311.1"/>
    <property type="molecule type" value="Genomic_DNA"/>
</dbReference>
<proteinExistence type="predicted"/>
<evidence type="ECO:0000313" key="2">
    <source>
        <dbReference type="Proteomes" id="UP001497516"/>
    </source>
</evidence>
<dbReference type="Proteomes" id="UP001497516">
    <property type="component" value="Chromosome 10"/>
</dbReference>
<reference evidence="1 2" key="1">
    <citation type="submission" date="2024-04" db="EMBL/GenBank/DDBJ databases">
        <authorList>
            <person name="Fracassetti M."/>
        </authorList>
    </citation>
    <scope>NUCLEOTIDE SEQUENCE [LARGE SCALE GENOMIC DNA]</scope>
</reference>
<gene>
    <name evidence="1" type="ORF">LTRI10_LOCUS9399</name>
</gene>
<accession>A0AAV2D0X2</accession>